<proteinExistence type="predicted"/>
<dbReference type="EMBL" id="RKHR01000004">
    <property type="protein sequence ID" value="ROS01203.1"/>
    <property type="molecule type" value="Genomic_DNA"/>
</dbReference>
<sequence length="212" mass="23729">MNCRRFTPALFLMLTSTYCIAEEGIKEQTITIIEPKERTPNKRAAAIDSEQFEFGISVGAQSVEDFSPAISYGLNFSYHLTDKIITQLNFSRANISKADFETNLDRDFLEKKDRDFQQASLLGGYKILPGRSYLSSNYKFNSAIYLLAGASFVEFAGDKGTAAVVGGSYRLVLTDSITSSLDLKDYIYERNFLSEKKLSHNIEASITINALF</sequence>
<comment type="caution">
    <text evidence="2">The sequence shown here is derived from an EMBL/GenBank/DDBJ whole genome shotgun (WGS) entry which is preliminary data.</text>
</comment>
<dbReference type="OrthoDB" id="9150045at2"/>
<dbReference type="AlphaFoldDB" id="A0A3N2DN16"/>
<keyword evidence="3" id="KW-1185">Reference proteome</keyword>
<gene>
    <name evidence="2" type="ORF">EDC56_1631</name>
</gene>
<dbReference type="NCBIfam" id="TIGR04565">
    <property type="entry name" value="OMP_myx_plus"/>
    <property type="match status" value="1"/>
</dbReference>
<evidence type="ECO:0000256" key="1">
    <source>
        <dbReference type="SAM" id="SignalP"/>
    </source>
</evidence>
<protein>
    <submittedName>
        <fullName evidence="2">Outer membrane beta-barrel protein</fullName>
    </submittedName>
</protein>
<feature type="signal peptide" evidence="1">
    <location>
        <begin position="1"/>
        <end position="21"/>
    </location>
</feature>
<dbReference type="Proteomes" id="UP000275394">
    <property type="component" value="Unassembled WGS sequence"/>
</dbReference>
<organism evidence="2 3">
    <name type="scientific">Sinobacterium caligoides</name>
    <dbReference type="NCBI Taxonomy" id="933926"/>
    <lineage>
        <taxon>Bacteria</taxon>
        <taxon>Pseudomonadati</taxon>
        <taxon>Pseudomonadota</taxon>
        <taxon>Gammaproteobacteria</taxon>
        <taxon>Cellvibrionales</taxon>
        <taxon>Spongiibacteraceae</taxon>
        <taxon>Sinobacterium</taxon>
    </lineage>
</organism>
<evidence type="ECO:0000313" key="2">
    <source>
        <dbReference type="EMBL" id="ROS01203.1"/>
    </source>
</evidence>
<evidence type="ECO:0000313" key="3">
    <source>
        <dbReference type="Proteomes" id="UP000275394"/>
    </source>
</evidence>
<feature type="chain" id="PRO_5018140682" evidence="1">
    <location>
        <begin position="22"/>
        <end position="212"/>
    </location>
</feature>
<dbReference type="InterPro" id="IPR030820">
    <property type="entry name" value="OMP_myx_plus_Proteobacteria"/>
</dbReference>
<dbReference type="RefSeq" id="WP_123712021.1">
    <property type="nucleotide sequence ID" value="NZ_RKHR01000004.1"/>
</dbReference>
<accession>A0A3N2DN16</accession>
<keyword evidence="1" id="KW-0732">Signal</keyword>
<name>A0A3N2DN16_9GAMM</name>
<reference evidence="2 3" key="1">
    <citation type="submission" date="2018-11" db="EMBL/GenBank/DDBJ databases">
        <title>Genomic Encyclopedia of Type Strains, Phase IV (KMG-IV): sequencing the most valuable type-strain genomes for metagenomic binning, comparative biology and taxonomic classification.</title>
        <authorList>
            <person name="Goeker M."/>
        </authorList>
    </citation>
    <scope>NUCLEOTIDE SEQUENCE [LARGE SCALE GENOMIC DNA]</scope>
    <source>
        <strain evidence="2 3">DSM 100316</strain>
    </source>
</reference>